<dbReference type="Gene3D" id="1.20.120.1900">
    <property type="entry name" value="Gamma-tubulin complex, C-terminal domain"/>
    <property type="match status" value="1"/>
</dbReference>
<feature type="domain" description="Gamma tubulin complex component C-terminal" evidence="7">
    <location>
        <begin position="592"/>
        <end position="920"/>
    </location>
</feature>
<evidence type="ECO:0000256" key="4">
    <source>
        <dbReference type="ARBA" id="ARBA00022701"/>
    </source>
</evidence>
<evidence type="ECO:0000256" key="6">
    <source>
        <dbReference type="SAM" id="MobiDB-lite"/>
    </source>
</evidence>
<dbReference type="PANTHER" id="PTHR19302:SF14">
    <property type="entry name" value="GAMMA-TUBULIN COMPLEX COMPONENT 3"/>
    <property type="match status" value="1"/>
</dbReference>
<dbReference type="EMBL" id="JBBCAQ010000010">
    <property type="protein sequence ID" value="KAK7601667.1"/>
    <property type="molecule type" value="Genomic_DNA"/>
</dbReference>
<dbReference type="GO" id="GO:0051225">
    <property type="term" value="P:spindle assembly"/>
    <property type="evidence" value="ECO:0007669"/>
    <property type="project" value="TreeGrafter"/>
</dbReference>
<dbReference type="GO" id="GO:0000922">
    <property type="term" value="C:spindle pole"/>
    <property type="evidence" value="ECO:0007669"/>
    <property type="project" value="InterPro"/>
</dbReference>
<organism evidence="9 10">
    <name type="scientific">Parthenolecanium corni</name>
    <dbReference type="NCBI Taxonomy" id="536013"/>
    <lineage>
        <taxon>Eukaryota</taxon>
        <taxon>Metazoa</taxon>
        <taxon>Ecdysozoa</taxon>
        <taxon>Arthropoda</taxon>
        <taxon>Hexapoda</taxon>
        <taxon>Insecta</taxon>
        <taxon>Pterygota</taxon>
        <taxon>Neoptera</taxon>
        <taxon>Paraneoptera</taxon>
        <taxon>Hemiptera</taxon>
        <taxon>Sternorrhyncha</taxon>
        <taxon>Coccoidea</taxon>
        <taxon>Coccidae</taxon>
        <taxon>Parthenolecanium</taxon>
    </lineage>
</organism>
<dbReference type="GO" id="GO:0007020">
    <property type="term" value="P:microtubule nucleation"/>
    <property type="evidence" value="ECO:0007669"/>
    <property type="project" value="InterPro"/>
</dbReference>
<feature type="region of interest" description="Disordered" evidence="6">
    <location>
        <begin position="213"/>
        <end position="273"/>
    </location>
</feature>
<accession>A0AAN9Y8G9</accession>
<keyword evidence="4" id="KW-0493">Microtubule</keyword>
<comment type="caution">
    <text evidence="9">The sequence shown here is derived from an EMBL/GenBank/DDBJ whole genome shotgun (WGS) entry which is preliminary data.</text>
</comment>
<dbReference type="InterPro" id="IPR042241">
    <property type="entry name" value="GCP_C_sf"/>
</dbReference>
<evidence type="ECO:0000313" key="9">
    <source>
        <dbReference type="EMBL" id="KAK7601667.1"/>
    </source>
</evidence>
<dbReference type="InterPro" id="IPR007259">
    <property type="entry name" value="GCP"/>
</dbReference>
<feature type="compositionally biased region" description="Polar residues" evidence="6">
    <location>
        <begin position="216"/>
        <end position="247"/>
    </location>
</feature>
<comment type="subcellular location">
    <subcellularLocation>
        <location evidence="1">Cytoplasm</location>
        <location evidence="1">Cytoskeleton</location>
    </subcellularLocation>
</comment>
<feature type="compositionally biased region" description="Polar residues" evidence="6">
    <location>
        <begin position="259"/>
        <end position="268"/>
    </location>
</feature>
<feature type="domain" description="Gamma tubulin complex component protein N-terminal" evidence="8">
    <location>
        <begin position="281"/>
        <end position="585"/>
    </location>
</feature>
<dbReference type="AlphaFoldDB" id="A0AAN9Y8G9"/>
<dbReference type="PANTHER" id="PTHR19302">
    <property type="entry name" value="GAMMA TUBULIN COMPLEX PROTEIN"/>
    <property type="match status" value="1"/>
</dbReference>
<dbReference type="Pfam" id="PF04130">
    <property type="entry name" value="GCP_C_terminal"/>
    <property type="match status" value="1"/>
</dbReference>
<sequence length="937" mass="107782">MTIDHSPHQSPQSTVHDNLETVFQRGLESLVSFDEAEFQTSFSPWEEYQINESIEKILREKYPNADEAVSRFQALSRSLRDISDDSDCYAEQLLFLLRMSEQNSSSRFELPRLQENEINGNISNFEASADSFDETYFSLQNWSTNLSIPQESPTVTAYRERTNGSSHCDEKNSVHSEATKTITNVEAVLERRLRIDGVFDSPVQKKFPTHHLFTDTPITEPTATSSRKGSSNKATNIMRQHVDSVSSLEGAECPRPSALSMSRNSMLTKSDDEASEREIMKELVFCMQGIEGKIIKYKSVDEGFYLNPQIKIDQPYMVLHLMELGFLHNQIKQFISTLFADAGTVAQGLLTAIRREMSEYYQAIATLDSQLNPSAEIADSPLSEEECAKFNLPTLSQIFVWSRDPLLKLQTLLDVLNAVQCKRGGEIISDLAFLSYHGNPKIKKIITKLLASAIQPFYKQIFYWVVNGEIIDSRGEFFIQMENPVESADLKDAWDKQYALRPSMIPKYMSFEEANQILETGRCMNFLHNICHQRPAPTPAQVMLSELEKNKWSDPVTLIKPGNDVSALISKAYKEVSKNVLNTLNENFKMQTHFEALRKYMLLGQGDFIHYLLEIIEPDLNKCVAALHTYTLMRSVEDAVFKSNAQFDDSDVLSKLCVKMLVTSEQENVSEAFCLQYRLDGPLNTIFKCSCVGYNRMFTFMWRVKRANCMVLKMWRGLKLLHKEVHRLIPEARPVFMKANYLVMEMVNFIGHFQYYIASEVVEVSWQKFKSELEKMESLEKVLQAHNEFLESMQSSCMLNTKPGSVQATMTWHIRSLLDYVQELVPIVEMFQSLAETEVERRKTRQETVARAGISSQSEHENEISTMKFSDEMSKVKTKFKVLANQYQEKLKSLLVLFSENQEEHDLILLSHRIDFNEFYKQNDARLSDSLKLHKRF</sequence>
<dbReference type="InterPro" id="IPR041470">
    <property type="entry name" value="GCP_N"/>
</dbReference>
<dbReference type="GO" id="GO:0000278">
    <property type="term" value="P:mitotic cell cycle"/>
    <property type="evidence" value="ECO:0007669"/>
    <property type="project" value="TreeGrafter"/>
</dbReference>
<name>A0AAN9Y8G9_9HEMI</name>
<evidence type="ECO:0000256" key="5">
    <source>
        <dbReference type="ARBA" id="ARBA00023212"/>
    </source>
</evidence>
<dbReference type="GO" id="GO:0005874">
    <property type="term" value="C:microtubule"/>
    <property type="evidence" value="ECO:0007669"/>
    <property type="project" value="UniProtKB-KW"/>
</dbReference>
<reference evidence="9 10" key="1">
    <citation type="submission" date="2024-03" db="EMBL/GenBank/DDBJ databases">
        <title>Adaptation during the transition from Ophiocordyceps entomopathogen to insect associate is accompanied by gene loss and intensified selection.</title>
        <authorList>
            <person name="Ward C.M."/>
            <person name="Onetto C.A."/>
            <person name="Borneman A.R."/>
        </authorList>
    </citation>
    <scope>NUCLEOTIDE SEQUENCE [LARGE SCALE GENOMIC DNA]</scope>
    <source>
        <strain evidence="9">AWRI1</strain>
        <tissue evidence="9">Single Adult Female</tissue>
    </source>
</reference>
<comment type="similarity">
    <text evidence="2">Belongs to the TUBGCP family.</text>
</comment>
<protein>
    <recommendedName>
        <fullName evidence="11">Gamma-tubulin complex component</fullName>
    </recommendedName>
</protein>
<keyword evidence="5" id="KW-0206">Cytoskeleton</keyword>
<keyword evidence="10" id="KW-1185">Reference proteome</keyword>
<evidence type="ECO:0000256" key="1">
    <source>
        <dbReference type="ARBA" id="ARBA00004245"/>
    </source>
</evidence>
<evidence type="ECO:0008006" key="11">
    <source>
        <dbReference type="Google" id="ProtNLM"/>
    </source>
</evidence>
<proteinExistence type="inferred from homology"/>
<gene>
    <name evidence="9" type="ORF">V9T40_009108</name>
</gene>
<dbReference type="GO" id="GO:0000930">
    <property type="term" value="C:gamma-tubulin complex"/>
    <property type="evidence" value="ECO:0007669"/>
    <property type="project" value="TreeGrafter"/>
</dbReference>
<dbReference type="Pfam" id="PF17681">
    <property type="entry name" value="GCP_N_terminal"/>
    <property type="match status" value="1"/>
</dbReference>
<dbReference type="GO" id="GO:0031122">
    <property type="term" value="P:cytoplasmic microtubule organization"/>
    <property type="evidence" value="ECO:0007669"/>
    <property type="project" value="TreeGrafter"/>
</dbReference>
<dbReference type="InterPro" id="IPR040457">
    <property type="entry name" value="GCP_C"/>
</dbReference>
<dbReference type="GO" id="GO:0043015">
    <property type="term" value="F:gamma-tubulin binding"/>
    <property type="evidence" value="ECO:0007669"/>
    <property type="project" value="InterPro"/>
</dbReference>
<dbReference type="GO" id="GO:0051011">
    <property type="term" value="F:microtubule minus-end binding"/>
    <property type="evidence" value="ECO:0007669"/>
    <property type="project" value="TreeGrafter"/>
</dbReference>
<evidence type="ECO:0000259" key="7">
    <source>
        <dbReference type="Pfam" id="PF04130"/>
    </source>
</evidence>
<evidence type="ECO:0000256" key="3">
    <source>
        <dbReference type="ARBA" id="ARBA00022490"/>
    </source>
</evidence>
<evidence type="ECO:0000313" key="10">
    <source>
        <dbReference type="Proteomes" id="UP001367676"/>
    </source>
</evidence>
<dbReference type="Proteomes" id="UP001367676">
    <property type="component" value="Unassembled WGS sequence"/>
</dbReference>
<evidence type="ECO:0000259" key="8">
    <source>
        <dbReference type="Pfam" id="PF17681"/>
    </source>
</evidence>
<evidence type="ECO:0000256" key="2">
    <source>
        <dbReference type="ARBA" id="ARBA00010337"/>
    </source>
</evidence>
<keyword evidence="3" id="KW-0963">Cytoplasm</keyword>
<dbReference type="GO" id="GO:0051321">
    <property type="term" value="P:meiotic cell cycle"/>
    <property type="evidence" value="ECO:0007669"/>
    <property type="project" value="TreeGrafter"/>
</dbReference>